<name>A0A8X6IB55_TRICU</name>
<reference evidence="2" key="1">
    <citation type="submission" date="2020-07" db="EMBL/GenBank/DDBJ databases">
        <title>Multicomponent nature underlies the extraordinary mechanical properties of spider dragline silk.</title>
        <authorList>
            <person name="Kono N."/>
            <person name="Nakamura H."/>
            <person name="Mori M."/>
            <person name="Yoshida Y."/>
            <person name="Ohtoshi R."/>
            <person name="Malay A.D."/>
            <person name="Moran D.A.P."/>
            <person name="Tomita M."/>
            <person name="Numata K."/>
            <person name="Arakawa K."/>
        </authorList>
    </citation>
    <scope>NUCLEOTIDE SEQUENCE</scope>
</reference>
<dbReference type="EMBL" id="BMAO01027663">
    <property type="protein sequence ID" value="GFR18784.1"/>
    <property type="molecule type" value="Genomic_DNA"/>
</dbReference>
<feature type="compositionally biased region" description="Polar residues" evidence="1">
    <location>
        <begin position="169"/>
        <end position="183"/>
    </location>
</feature>
<feature type="compositionally biased region" description="Polar residues" evidence="1">
    <location>
        <begin position="29"/>
        <end position="38"/>
    </location>
</feature>
<proteinExistence type="predicted"/>
<evidence type="ECO:0000313" key="3">
    <source>
        <dbReference type="Proteomes" id="UP000887116"/>
    </source>
</evidence>
<comment type="caution">
    <text evidence="2">The sequence shown here is derived from an EMBL/GenBank/DDBJ whole genome shotgun (WGS) entry which is preliminary data.</text>
</comment>
<dbReference type="Proteomes" id="UP000887116">
    <property type="component" value="Unassembled WGS sequence"/>
</dbReference>
<feature type="region of interest" description="Disordered" evidence="1">
    <location>
        <begin position="124"/>
        <end position="224"/>
    </location>
</feature>
<keyword evidence="3" id="KW-1185">Reference proteome</keyword>
<sequence>MKNNKKSSPHQPSPQELRSKSPVSDWESMDTQVEQKTSLTPAPLPPPLSELEEDLQTLAHSVDCGNFCEHLEKILLSIDNFHFNQETDRSYYVDKIENLFAAAIDQRKELRASEDRYYASVDERYNGTYGNPYNAPFTTVKGKKNQRQENASPTPPPASSSKKPRTEETVTTNSFSPLQSDQQLEPIEDKNEDVTPPQPSNSYQTTRFRPPPPITIDKIAKKIP</sequence>
<dbReference type="AlphaFoldDB" id="A0A8X6IB55"/>
<gene>
    <name evidence="2" type="ORF">TNCT_115011</name>
</gene>
<protein>
    <submittedName>
        <fullName evidence="2">Uncharacterized protein</fullName>
    </submittedName>
</protein>
<evidence type="ECO:0000256" key="1">
    <source>
        <dbReference type="SAM" id="MobiDB-lite"/>
    </source>
</evidence>
<evidence type="ECO:0000313" key="2">
    <source>
        <dbReference type="EMBL" id="GFR18784.1"/>
    </source>
</evidence>
<feature type="region of interest" description="Disordered" evidence="1">
    <location>
        <begin position="1"/>
        <end position="48"/>
    </location>
</feature>
<organism evidence="2 3">
    <name type="scientific">Trichonephila clavata</name>
    <name type="common">Joro spider</name>
    <name type="synonym">Nephila clavata</name>
    <dbReference type="NCBI Taxonomy" id="2740835"/>
    <lineage>
        <taxon>Eukaryota</taxon>
        <taxon>Metazoa</taxon>
        <taxon>Ecdysozoa</taxon>
        <taxon>Arthropoda</taxon>
        <taxon>Chelicerata</taxon>
        <taxon>Arachnida</taxon>
        <taxon>Araneae</taxon>
        <taxon>Araneomorphae</taxon>
        <taxon>Entelegynae</taxon>
        <taxon>Araneoidea</taxon>
        <taxon>Nephilidae</taxon>
        <taxon>Trichonephila</taxon>
    </lineage>
</organism>
<accession>A0A8X6IB55</accession>